<keyword evidence="3" id="KW-1185">Reference proteome</keyword>
<gene>
    <name evidence="2" type="ORF">JK635_20160</name>
</gene>
<dbReference type="Proteomes" id="UP000623967">
    <property type="component" value="Unassembled WGS sequence"/>
</dbReference>
<accession>A0ABS1TT28</accession>
<organism evidence="2 3">
    <name type="scientific">Neobacillus paridis</name>
    <dbReference type="NCBI Taxonomy" id="2803862"/>
    <lineage>
        <taxon>Bacteria</taxon>
        <taxon>Bacillati</taxon>
        <taxon>Bacillota</taxon>
        <taxon>Bacilli</taxon>
        <taxon>Bacillales</taxon>
        <taxon>Bacillaceae</taxon>
        <taxon>Neobacillus</taxon>
    </lineage>
</organism>
<name>A0ABS1TT28_9BACI</name>
<reference evidence="2 3" key="1">
    <citation type="submission" date="2021-01" db="EMBL/GenBank/DDBJ databases">
        <title>Genome public.</title>
        <authorList>
            <person name="Liu C."/>
            <person name="Sun Q."/>
        </authorList>
    </citation>
    <scope>NUCLEOTIDE SEQUENCE [LARGE SCALE GENOMIC DNA]</scope>
    <source>
        <strain evidence="2 3">YIM B02564</strain>
    </source>
</reference>
<dbReference type="GO" id="GO:0016740">
    <property type="term" value="F:transferase activity"/>
    <property type="evidence" value="ECO:0007669"/>
    <property type="project" value="UniProtKB-KW"/>
</dbReference>
<feature type="domain" description="Polysaccharide pyruvyl transferase" evidence="1">
    <location>
        <begin position="55"/>
        <end position="293"/>
    </location>
</feature>
<sequence length="358" mass="41658">MVKALELVSSLSIIRKIPIGWKLKLQYLISKKPSYPLLSKNDLKVIVTLAADYGNLGDIAITYAQTKFLKEHFPDRQIITVHVKDTYMLNILKKSIGPDDIITIIGGGNMGDVYESYEGRRRYIIHLFPNNKIISFPQSIDFRTKKSLNKSVKIYSKHQNLHIFARETKSFELMRASFINNYLYLVPDIVFYLNKVMPTFHRDGIILCLRNDIERSISKNQWASLVTLIEGKYQNIQYYDTFIGDYQKGKEDVELDNIWSAFKKAKVVVTDRLHGMIFCAITNTPCIVLPNSNHKISSTYYKWLDHLKFIIYIEHFDEKQIVEHIDSIYHNNPENGKFSLNLTSKFRSLSKVLKNEET</sequence>
<dbReference type="InterPro" id="IPR007345">
    <property type="entry name" value="Polysacch_pyruvyl_Trfase"/>
</dbReference>
<evidence type="ECO:0000259" key="1">
    <source>
        <dbReference type="Pfam" id="PF04230"/>
    </source>
</evidence>
<protein>
    <submittedName>
        <fullName evidence="2">Polysaccharide pyruvyl transferase family protein</fullName>
    </submittedName>
</protein>
<dbReference type="Pfam" id="PF04230">
    <property type="entry name" value="PS_pyruv_trans"/>
    <property type="match status" value="1"/>
</dbReference>
<proteinExistence type="predicted"/>
<evidence type="ECO:0000313" key="3">
    <source>
        <dbReference type="Proteomes" id="UP000623967"/>
    </source>
</evidence>
<evidence type="ECO:0000313" key="2">
    <source>
        <dbReference type="EMBL" id="MBL4954477.1"/>
    </source>
</evidence>
<comment type="caution">
    <text evidence="2">The sequence shown here is derived from an EMBL/GenBank/DDBJ whole genome shotgun (WGS) entry which is preliminary data.</text>
</comment>
<dbReference type="EMBL" id="JAESWB010000340">
    <property type="protein sequence ID" value="MBL4954477.1"/>
    <property type="molecule type" value="Genomic_DNA"/>
</dbReference>
<keyword evidence="2" id="KW-0808">Transferase</keyword>
<dbReference type="RefSeq" id="WP_202655723.1">
    <property type="nucleotide sequence ID" value="NZ_JAESWB010000340.1"/>
</dbReference>